<dbReference type="SUPFAM" id="SSF53474">
    <property type="entry name" value="alpha/beta-Hydrolases"/>
    <property type="match status" value="1"/>
</dbReference>
<dbReference type="Gene3D" id="3.40.50.300">
    <property type="entry name" value="P-loop containing nucleotide triphosphate hydrolases"/>
    <property type="match status" value="1"/>
</dbReference>
<dbReference type="InterPro" id="IPR027417">
    <property type="entry name" value="P-loop_NTPase"/>
</dbReference>
<evidence type="ECO:0000256" key="3">
    <source>
        <dbReference type="ARBA" id="ARBA00038415"/>
    </source>
</evidence>
<name>A0A5M8PS49_9LECA</name>
<feature type="domain" description="EML-like second beta-propeller" evidence="8">
    <location>
        <begin position="1237"/>
        <end position="1391"/>
    </location>
</feature>
<keyword evidence="1 6" id="KW-0853">WD repeat</keyword>
<dbReference type="InterPro" id="IPR018391">
    <property type="entry name" value="PQQ_b-propeller_rpt"/>
</dbReference>
<feature type="repeat" description="WD" evidence="6">
    <location>
        <begin position="1104"/>
        <end position="1145"/>
    </location>
</feature>
<dbReference type="InterPro" id="IPR020472">
    <property type="entry name" value="WD40_PAC1"/>
</dbReference>
<dbReference type="PROSITE" id="PS50294">
    <property type="entry name" value="WD_REPEATS_REGION"/>
    <property type="match status" value="19"/>
</dbReference>
<feature type="repeat" description="WD" evidence="6">
    <location>
        <begin position="1020"/>
        <end position="1061"/>
    </location>
</feature>
<evidence type="ECO:0000259" key="8">
    <source>
        <dbReference type="Pfam" id="PF23414"/>
    </source>
</evidence>
<reference evidence="10 11" key="1">
    <citation type="submission" date="2019-09" db="EMBL/GenBank/DDBJ databases">
        <title>The hologenome of the rock-dwelling lichen Lasallia pustulata.</title>
        <authorList>
            <person name="Greshake Tzovaras B."/>
            <person name="Segers F."/>
            <person name="Bicker A."/>
            <person name="Dal Grande F."/>
            <person name="Otte J."/>
            <person name="Hankeln T."/>
            <person name="Schmitt I."/>
            <person name="Ebersberger I."/>
        </authorList>
    </citation>
    <scope>NUCLEOTIDE SEQUENCE [LARGE SCALE GENOMIC DNA]</scope>
    <source>
        <strain evidence="10">A1-1</strain>
    </source>
</reference>
<feature type="repeat" description="WD" evidence="6">
    <location>
        <begin position="1314"/>
        <end position="1355"/>
    </location>
</feature>
<feature type="region of interest" description="Disordered" evidence="7">
    <location>
        <begin position="1"/>
        <end position="46"/>
    </location>
</feature>
<dbReference type="Proteomes" id="UP000324767">
    <property type="component" value="Unassembled WGS sequence"/>
</dbReference>
<dbReference type="PROSITE" id="PS50082">
    <property type="entry name" value="WD_REPEATS_2"/>
    <property type="match status" value="20"/>
</dbReference>
<dbReference type="GO" id="GO:0035097">
    <property type="term" value="C:histone methyltransferase complex"/>
    <property type="evidence" value="ECO:0007669"/>
    <property type="project" value="UniProtKB-ARBA"/>
</dbReference>
<feature type="repeat" description="WD" evidence="6">
    <location>
        <begin position="1272"/>
        <end position="1313"/>
    </location>
</feature>
<evidence type="ECO:0000256" key="6">
    <source>
        <dbReference type="PROSITE-ProRule" id="PRU00221"/>
    </source>
</evidence>
<evidence type="ECO:0000256" key="2">
    <source>
        <dbReference type="ARBA" id="ARBA00022737"/>
    </source>
</evidence>
<dbReference type="InterPro" id="IPR056884">
    <property type="entry name" value="NPHP3-like_N"/>
</dbReference>
<feature type="repeat" description="WD" evidence="6">
    <location>
        <begin position="1545"/>
        <end position="1586"/>
    </location>
</feature>
<dbReference type="Gene3D" id="2.130.10.10">
    <property type="entry name" value="YVTN repeat-like/Quinoprotein amine dehydrogenase"/>
    <property type="match status" value="10"/>
</dbReference>
<dbReference type="Pfam" id="PF23414">
    <property type="entry name" value="Beta-prop_EML_2"/>
    <property type="match status" value="2"/>
</dbReference>
<dbReference type="SUPFAM" id="SSF50978">
    <property type="entry name" value="WD40 repeat-like"/>
    <property type="match status" value="3"/>
</dbReference>
<dbReference type="PANTHER" id="PTHR22847">
    <property type="entry name" value="WD40 REPEAT PROTEIN"/>
    <property type="match status" value="1"/>
</dbReference>
<dbReference type="OrthoDB" id="538223at2759"/>
<comment type="caution">
    <text evidence="10">The sequence shown here is derived from an EMBL/GenBank/DDBJ whole genome shotgun (WGS) entry which is preliminary data.</text>
</comment>
<dbReference type="Pfam" id="PF24883">
    <property type="entry name" value="NPHP3_N"/>
    <property type="match status" value="1"/>
</dbReference>
<dbReference type="InterPro" id="IPR001680">
    <property type="entry name" value="WD40_rpt"/>
</dbReference>
<evidence type="ECO:0000259" key="9">
    <source>
        <dbReference type="Pfam" id="PF24883"/>
    </source>
</evidence>
<sequence>MSSFTEAPGPLTPKASKGKGKQKRAPTAVVSGVMPDWASPGRRGDNLQTTHRISKNFLKVLVSPEDPDVDIIAVHGLNPTNTEFHAEATWTVEDKLWLRDFLPPQLPSARVLLFGYNANVAFETSIAGREEAEEKPIVFVAHSLGGIVVKRALVEAKLDDSYKSIREATYGIAFFGTPHQGGNFTKLGDIAASIIRGVLRNPSSTFMEALKKDSLFSDALVGDFRHQLEDYHVLSFFETLPMGRLGVIVDQKSATLGLAGLRERQIPMDADHTGVCKFESAEGDDYEQVSFSLVRLVKSAVKTAAERACIASLSVPSSRPLSEAALTKSLLSHLPYAVDAPFNTYSRQHDPTCLPDTRVDLLREIYTWADGKDGRFIYWLNGLAGTGKSTIARTVARKYFENGQLGASFFFSKGGGDVAHASKFFTTIAVQLARKSQSLQRYIGDAVRKNADIATQSLGDQWRQVVLGPLSKLSGDLYPSSYILVIDALDEYDNDEDIRTILKLLTEAQTLRTVRLRVLLTSRSETPIRHGFYQIPETEHQDFVLHHISPPIVDHDITIFLKHNLGLIAQKKPSLSASWPGEETVKQLVQIASGLFIWAATACRFIQEVEKGFLIQNRLAAILQIGSSIVGEQPEKYLNEIYTTVLRHSIPAKGSEEEKKREVDDCLEDLHAILDISRDHTRLLRLHHPSFRDFLLKKDRCNDSNSWVDEKPANETLAARCIQLMSTSLKEDVCGVTIPGMLVADIKRSRVEQCLPLEVQYACLHWVKHLRRSDAQLRDNDYVHQFLQNHLLHWLEALGWMQKISEGILGIISLESIASVVNCLSLYGFIHDLKRFALHNRVAIEQAPLQVYHSALFFTPVTSIVRRQFSNKMPWWIKRGPEVEANWSATLQTLEGHSSSVHAVAFSPNGKQLASGSGDKTVRIWDAATGATLQTLEGHSGLVFAVAFSPDGKQLASGSYDKTVRIWDAATGATLQTLEGHLDWVHAVAFSPNGKQLASGSYDKTVRIWDAATGVTLQTLEGHSGLVHAVAFSPKGKQLASGSYDKSVRIWDAAMGATLQTLEGHSGSVNAVAFSPNGQQLASGSGDKTVRIWDAAMGATLQTFKGHSSWVDAVAFSPDGKQLASGSYDKTVRIWDAAMGATLQTLEGHSGLVFTVAFSPDGKQLASGSYDKTVQIWDAATGATLQTLEGHLDWVHAVAFSPNGKQLASGSYDKTVRIWDSATGATLQTLEGHSGLVFAVAFSPDGKQLASGSYDKTVRIWDAATGAMLQTLEGHSGSVNAVAFSPDGKQLASGSGDKTVRIWDAAMGATLQTLKGHSSWVDAVAFSPDGKQLASGSYDKTVRIWDAAMGATLQTLKGHSSWVDAVAFSPDGKQLASGSGDKTVRIWDAAMGATLQTLKGHSSWVDAVAFSPDGKQLASGSYDKTVEAVAFSPDGKQLASGSYDKTVRIWDAAMGATLQTLEGHSGPVNAAAFSSNGKQLASGSYDKTVRIWDAAMGATLQTLKGHSSPVDAVAFSPDGKQLASGSGDKTVRIWDAATGATLQTLKGPSGPVHAVAFSPDGKQLASGSRDKTVRIWDAATGATLQTLKGHSSWVDAVAFSPDGKQLASSSYDKTVRIWGAAMGATLQTLEGHSGPVNAVAFSPNGKELASGSYNKTVRIWDAAMGATLQTLKGHSSPVHAVAFSPNGKELASCSYDKTLRISVTGAALQTFEASTVITRLSYSNDGSIVTNCGRLGAISLHEDAAFSSISSPLASRPVAFRPNILVQDEWIVHKESRMLWLPPDYRHSCSAVYENIVCLGHRSGRVSIFEFLFSH</sequence>
<proteinExistence type="inferred from homology"/>
<feature type="domain" description="Nephrocystin 3-like N-terminal" evidence="9">
    <location>
        <begin position="365"/>
        <end position="523"/>
    </location>
</feature>
<feature type="repeat" description="WD" evidence="6">
    <location>
        <begin position="1461"/>
        <end position="1502"/>
    </location>
</feature>
<dbReference type="SMART" id="SM00564">
    <property type="entry name" value="PQQ"/>
    <property type="match status" value="11"/>
</dbReference>
<dbReference type="EMBL" id="VXIT01000006">
    <property type="protein sequence ID" value="KAA6411820.1"/>
    <property type="molecule type" value="Genomic_DNA"/>
</dbReference>
<dbReference type="PANTHER" id="PTHR22847:SF637">
    <property type="entry name" value="WD REPEAT DOMAIN 5B"/>
    <property type="match status" value="1"/>
</dbReference>
<protein>
    <recommendedName>
        <fullName evidence="4">Mitochondrial division protein 1</fullName>
    </recommendedName>
</protein>
<feature type="repeat" description="WD" evidence="6">
    <location>
        <begin position="1230"/>
        <end position="1271"/>
    </location>
</feature>
<evidence type="ECO:0000256" key="7">
    <source>
        <dbReference type="SAM" id="MobiDB-lite"/>
    </source>
</evidence>
<gene>
    <name evidence="10" type="ORF">FRX48_03970</name>
</gene>
<feature type="repeat" description="WD" evidence="6">
    <location>
        <begin position="1419"/>
        <end position="1460"/>
    </location>
</feature>
<dbReference type="Pfam" id="PF00400">
    <property type="entry name" value="WD40"/>
    <property type="match status" value="10"/>
</dbReference>
<evidence type="ECO:0000256" key="4">
    <source>
        <dbReference type="ARBA" id="ARBA00039789"/>
    </source>
</evidence>
<dbReference type="InterPro" id="IPR029058">
    <property type="entry name" value="AB_hydrolase_fold"/>
</dbReference>
<feature type="repeat" description="WD" evidence="6">
    <location>
        <begin position="1671"/>
        <end position="1701"/>
    </location>
</feature>
<dbReference type="InterPro" id="IPR055442">
    <property type="entry name" value="Beta-prop_EML-like_2nd"/>
</dbReference>
<dbReference type="InterPro" id="IPR036322">
    <property type="entry name" value="WD40_repeat_dom_sf"/>
</dbReference>
<evidence type="ECO:0000313" key="11">
    <source>
        <dbReference type="Proteomes" id="UP000324767"/>
    </source>
</evidence>
<evidence type="ECO:0000256" key="1">
    <source>
        <dbReference type="ARBA" id="ARBA00022574"/>
    </source>
</evidence>
<feature type="repeat" description="WD" evidence="6">
    <location>
        <begin position="936"/>
        <end position="977"/>
    </location>
</feature>
<dbReference type="PROSITE" id="PS00678">
    <property type="entry name" value="WD_REPEATS_1"/>
    <property type="match status" value="7"/>
</dbReference>
<keyword evidence="2" id="KW-0677">Repeat</keyword>
<evidence type="ECO:0000313" key="10">
    <source>
        <dbReference type="EMBL" id="KAA6411820.1"/>
    </source>
</evidence>
<feature type="repeat" description="WD" evidence="6">
    <location>
        <begin position="1398"/>
        <end position="1421"/>
    </location>
</feature>
<dbReference type="SMART" id="SM00320">
    <property type="entry name" value="WD40"/>
    <property type="match status" value="20"/>
</dbReference>
<feature type="repeat" description="WD" evidence="6">
    <location>
        <begin position="978"/>
        <end position="1019"/>
    </location>
</feature>
<feature type="repeat" description="WD" evidence="6">
    <location>
        <begin position="1146"/>
        <end position="1187"/>
    </location>
</feature>
<comment type="similarity">
    <text evidence="3">Belongs to the WD repeat MDV1/CAF4 family.</text>
</comment>
<feature type="repeat" description="WD" evidence="6">
    <location>
        <begin position="1587"/>
        <end position="1628"/>
    </location>
</feature>
<dbReference type="InterPro" id="IPR019775">
    <property type="entry name" value="WD40_repeat_CS"/>
</dbReference>
<dbReference type="PRINTS" id="PR00320">
    <property type="entry name" value="GPROTEINBRPT"/>
</dbReference>
<feature type="repeat" description="WD" evidence="6">
    <location>
        <begin position="1356"/>
        <end position="1397"/>
    </location>
</feature>
<evidence type="ECO:0000256" key="5">
    <source>
        <dbReference type="ARBA" id="ARBA00043913"/>
    </source>
</evidence>
<accession>A0A5M8PS49</accession>
<feature type="domain" description="EML-like second beta-propeller" evidence="8">
    <location>
        <begin position="1028"/>
        <end position="1187"/>
    </location>
</feature>
<feature type="repeat" description="WD" evidence="6">
    <location>
        <begin position="1629"/>
        <end position="1670"/>
    </location>
</feature>
<dbReference type="CDD" id="cd00200">
    <property type="entry name" value="WD40"/>
    <property type="match status" value="3"/>
</dbReference>
<comment type="function">
    <text evidence="5">Involved in mitochondrial fission. Acts as an adapter protein required to form mitochondrial fission complexes. Formation of these complexes is required to promote constriction and fission of the mitochondrial compartment at a late step in mitochondrial division.</text>
</comment>
<feature type="repeat" description="WD" evidence="6">
    <location>
        <begin position="1188"/>
        <end position="1229"/>
    </location>
</feature>
<feature type="repeat" description="WD" evidence="6">
    <location>
        <begin position="894"/>
        <end position="935"/>
    </location>
</feature>
<dbReference type="SUPFAM" id="SSF52540">
    <property type="entry name" value="P-loop containing nucleoside triphosphate hydrolases"/>
    <property type="match status" value="1"/>
</dbReference>
<dbReference type="FunFam" id="2.130.10.10:FF:000228">
    <property type="entry name" value="COMPASS-like H3K4 histone methylase component WDR5A"/>
    <property type="match status" value="1"/>
</dbReference>
<organism evidence="10 11">
    <name type="scientific">Lasallia pustulata</name>
    <dbReference type="NCBI Taxonomy" id="136370"/>
    <lineage>
        <taxon>Eukaryota</taxon>
        <taxon>Fungi</taxon>
        <taxon>Dikarya</taxon>
        <taxon>Ascomycota</taxon>
        <taxon>Pezizomycotina</taxon>
        <taxon>Lecanoromycetes</taxon>
        <taxon>OSLEUM clade</taxon>
        <taxon>Umbilicariomycetidae</taxon>
        <taxon>Umbilicariales</taxon>
        <taxon>Umbilicariaceae</taxon>
        <taxon>Lasallia</taxon>
    </lineage>
</organism>
<dbReference type="InterPro" id="IPR015943">
    <property type="entry name" value="WD40/YVTN_repeat-like_dom_sf"/>
</dbReference>
<feature type="repeat" description="WD" evidence="6">
    <location>
        <begin position="1062"/>
        <end position="1103"/>
    </location>
</feature>
<feature type="repeat" description="WD" evidence="6">
    <location>
        <begin position="1503"/>
        <end position="1544"/>
    </location>
</feature>